<reference evidence="1 2" key="1">
    <citation type="submission" date="2021-03" db="EMBL/GenBank/DDBJ databases">
        <title>Fibrella sp. HMF5405 genome sequencing and assembly.</title>
        <authorList>
            <person name="Kang H."/>
            <person name="Kim H."/>
            <person name="Bae S."/>
            <person name="Joh K."/>
        </authorList>
    </citation>
    <scope>NUCLEOTIDE SEQUENCE [LARGE SCALE GENOMIC DNA]</scope>
    <source>
        <strain evidence="1 2">HMF5405</strain>
    </source>
</reference>
<evidence type="ECO:0000313" key="2">
    <source>
        <dbReference type="Proteomes" id="UP000664628"/>
    </source>
</evidence>
<dbReference type="SUPFAM" id="SSF51658">
    <property type="entry name" value="Xylose isomerase-like"/>
    <property type="match status" value="1"/>
</dbReference>
<sequence length="396" mass="44890">MHLGYCTNIHPGETWVDHFRHLRDQVPAVKEAVSPDALLPLGLRLANQASIDLMAPEQLAELQAWLQETGCYVFTMNGFPYGGFHNERVKGRVHAPDWTTTERRDYTIRLFQLLAKLLPDGETEGGVSTSPLSYRLWWPTPEARQEATHQATQHMLQVVSELIRLREATGKLLHLDVEPEPDGLLDNAADFVAWYTDVLQPAARTYLAEQHGLNVPEADATLRDHIQLCYDVCHVAVAYEETETVLASLNEATIRVGKVQISSALRLQFDQDAQATYNAIAAFDEPTYLHQVVARMADGTFNHYDDLPDALADFDAKTHREWRVHFHVPLFLERYGLLQSTQNSVTEVLNRQRTQPFTNQLEVETYTWGVLPADVQLPIGASISRELDWVKKVMNV</sequence>
<name>A0ABS3JPY9_9BACT</name>
<keyword evidence="2" id="KW-1185">Reference proteome</keyword>
<accession>A0ABS3JPY9</accession>
<dbReference type="NCBIfam" id="NF035939">
    <property type="entry name" value="TIM_EboE"/>
    <property type="match status" value="1"/>
</dbReference>
<comment type="caution">
    <text evidence="1">The sequence shown here is derived from an EMBL/GenBank/DDBJ whole genome shotgun (WGS) entry which is preliminary data.</text>
</comment>
<dbReference type="EMBL" id="JAFMYW010000007">
    <property type="protein sequence ID" value="MBO0951284.1"/>
    <property type="molecule type" value="Genomic_DNA"/>
</dbReference>
<gene>
    <name evidence="1" type="primary">eboE</name>
    <name evidence="1" type="ORF">J2I46_22055</name>
</gene>
<dbReference type="Proteomes" id="UP000664628">
    <property type="component" value="Unassembled WGS sequence"/>
</dbReference>
<organism evidence="1 2">
    <name type="scientific">Fibrella forsythiae</name>
    <dbReference type="NCBI Taxonomy" id="2817061"/>
    <lineage>
        <taxon>Bacteria</taxon>
        <taxon>Pseudomonadati</taxon>
        <taxon>Bacteroidota</taxon>
        <taxon>Cytophagia</taxon>
        <taxon>Cytophagales</taxon>
        <taxon>Spirosomataceae</taxon>
        <taxon>Fibrella</taxon>
    </lineage>
</organism>
<dbReference type="RefSeq" id="WP_207331235.1">
    <property type="nucleotide sequence ID" value="NZ_JAFMYW010000007.1"/>
</dbReference>
<dbReference type="InterPro" id="IPR036237">
    <property type="entry name" value="Xyl_isomerase-like_sf"/>
</dbReference>
<dbReference type="Gene3D" id="3.20.20.150">
    <property type="entry name" value="Divalent-metal-dependent TIM barrel enzymes"/>
    <property type="match status" value="1"/>
</dbReference>
<proteinExistence type="predicted"/>
<protein>
    <submittedName>
        <fullName evidence="1">Metabolite traffic protein EboE</fullName>
    </submittedName>
</protein>
<evidence type="ECO:0000313" key="1">
    <source>
        <dbReference type="EMBL" id="MBO0951284.1"/>
    </source>
</evidence>